<dbReference type="Gene3D" id="3.50.50.60">
    <property type="entry name" value="FAD/NAD(P)-binding domain"/>
    <property type="match status" value="2"/>
</dbReference>
<dbReference type="PRINTS" id="PR00368">
    <property type="entry name" value="FADPNR"/>
</dbReference>
<dbReference type="EC" id="1.8.1.15" evidence="14"/>
<protein>
    <submittedName>
        <fullName evidence="14">Mycothione reductase</fullName>
        <ecNumber evidence="14">1.8.1.15</ecNumber>
    </submittedName>
</protein>
<dbReference type="AlphaFoldDB" id="A0A3Q9G5X4"/>
<dbReference type="InterPro" id="IPR050151">
    <property type="entry name" value="Class-I_Pyr_Nuc-Dis_Oxidored"/>
</dbReference>
<reference evidence="14 15" key="1">
    <citation type="submission" date="2018-12" db="EMBL/GenBank/DDBJ databases">
        <title>Complete genome sequence of Flaviflexus sp. H23T48.</title>
        <authorList>
            <person name="Bae J.-W."/>
            <person name="Lee J.-Y."/>
        </authorList>
    </citation>
    <scope>NUCLEOTIDE SEQUENCE [LARGE SCALE GENOMIC DNA]</scope>
    <source>
        <strain evidence="14 15">H23T48</strain>
    </source>
</reference>
<dbReference type="Pfam" id="PF07992">
    <property type="entry name" value="Pyr_redox_2"/>
    <property type="match status" value="1"/>
</dbReference>
<dbReference type="PIRSF" id="PIRSF000350">
    <property type="entry name" value="Mercury_reductase_MerA"/>
    <property type="match status" value="1"/>
</dbReference>
<keyword evidence="3 9" id="KW-0274">FAD</keyword>
<evidence type="ECO:0000256" key="9">
    <source>
        <dbReference type="PIRSR" id="PIRSR000350-3"/>
    </source>
</evidence>
<evidence type="ECO:0000256" key="10">
    <source>
        <dbReference type="PIRSR" id="PIRSR000350-4"/>
    </source>
</evidence>
<feature type="binding site" evidence="9">
    <location>
        <position position="115"/>
    </location>
    <ligand>
        <name>FAD</name>
        <dbReference type="ChEBI" id="CHEBI:57692"/>
    </ligand>
</feature>
<keyword evidence="4 11" id="KW-0560">Oxidoreductase</keyword>
<name>A0A3Q9G5X4_9ACTO</name>
<dbReference type="PANTHER" id="PTHR22912">
    <property type="entry name" value="DISULFIDE OXIDOREDUCTASE"/>
    <property type="match status" value="1"/>
</dbReference>
<dbReference type="InterPro" id="IPR001100">
    <property type="entry name" value="Pyr_nuc-diS_OxRdtase"/>
</dbReference>
<dbReference type="RefSeq" id="WP_126703374.1">
    <property type="nucleotide sequence ID" value="NZ_CP034593.1"/>
</dbReference>
<feature type="domain" description="FAD/NAD(P)-binding" evidence="13">
    <location>
        <begin position="23"/>
        <end position="332"/>
    </location>
</feature>
<dbReference type="InterPro" id="IPR016156">
    <property type="entry name" value="FAD/NAD-linked_Rdtase_dimer_sf"/>
</dbReference>
<evidence type="ECO:0000256" key="8">
    <source>
        <dbReference type="PIRSR" id="PIRSR000350-2"/>
    </source>
</evidence>
<keyword evidence="7 11" id="KW-0676">Redox-active center</keyword>
<evidence type="ECO:0000259" key="13">
    <source>
        <dbReference type="Pfam" id="PF07992"/>
    </source>
</evidence>
<dbReference type="InterPro" id="IPR023753">
    <property type="entry name" value="FAD/NAD-binding_dom"/>
</dbReference>
<feature type="disulfide bond" description="Redox-active" evidence="10">
    <location>
        <begin position="39"/>
        <end position="44"/>
    </location>
</feature>
<evidence type="ECO:0000259" key="12">
    <source>
        <dbReference type="Pfam" id="PF02852"/>
    </source>
</evidence>
<keyword evidence="9" id="KW-0547">Nucleotide-binding</keyword>
<dbReference type="PANTHER" id="PTHR22912:SF217">
    <property type="entry name" value="DIHYDROLIPOYL DEHYDROGENASE"/>
    <property type="match status" value="1"/>
</dbReference>
<dbReference type="SUPFAM" id="SSF51905">
    <property type="entry name" value="FAD/NAD(P)-binding domain"/>
    <property type="match status" value="1"/>
</dbReference>
<organism evidence="14 15">
    <name type="scientific">Flaviflexus ciconiae</name>
    <dbReference type="NCBI Taxonomy" id="2496867"/>
    <lineage>
        <taxon>Bacteria</taxon>
        <taxon>Bacillati</taxon>
        <taxon>Actinomycetota</taxon>
        <taxon>Actinomycetes</taxon>
        <taxon>Actinomycetales</taxon>
        <taxon>Actinomycetaceae</taxon>
        <taxon>Flaviflexus</taxon>
    </lineage>
</organism>
<feature type="binding site" evidence="9">
    <location>
        <position position="317"/>
    </location>
    <ligand>
        <name>FAD</name>
        <dbReference type="ChEBI" id="CHEBI:57692"/>
    </ligand>
</feature>
<evidence type="ECO:0000256" key="11">
    <source>
        <dbReference type="RuleBase" id="RU003691"/>
    </source>
</evidence>
<comment type="similarity">
    <text evidence="1 11">Belongs to the class-I pyridine nucleotide-disulfide oxidoreductase family.</text>
</comment>
<evidence type="ECO:0000256" key="2">
    <source>
        <dbReference type="ARBA" id="ARBA00022630"/>
    </source>
</evidence>
<dbReference type="OrthoDB" id="4763248at2"/>
<keyword evidence="5 9" id="KW-0520">NAD</keyword>
<feature type="domain" description="Pyridine nucleotide-disulphide oxidoreductase dimerisation" evidence="12">
    <location>
        <begin position="353"/>
        <end position="462"/>
    </location>
</feature>
<comment type="cofactor">
    <cofactor evidence="9">
        <name>FAD</name>
        <dbReference type="ChEBI" id="CHEBI:57692"/>
    </cofactor>
    <text evidence="9">Binds 1 FAD per subunit.</text>
</comment>
<feature type="binding site" evidence="9">
    <location>
        <position position="270"/>
    </location>
    <ligand>
        <name>NAD(+)</name>
        <dbReference type="ChEBI" id="CHEBI:57540"/>
    </ligand>
</feature>
<dbReference type="PRINTS" id="PR00411">
    <property type="entry name" value="PNDRDTASEI"/>
</dbReference>
<dbReference type="SUPFAM" id="SSF55424">
    <property type="entry name" value="FAD/NAD-linked reductases, dimerisation (C-terminal) domain"/>
    <property type="match status" value="1"/>
</dbReference>
<sequence length="468" mass="50003">MTHYDLLLIGTGSGNSLPGPEFHDLSIALVEKGTFGGTCLNVGCIPTKMFAYTAEVAATPANSARFGVDQTLNSVDWPAIRDRIFGRIDPIAESGEEYRVTHEDNRNMTVYRGVGHFTGPKTMVVATANGDEEITADRVVIAAGSRPSFPDVEGIEAIGAHTSDSVMRLEELPATMIVLGSGFIAAEMAHVFSSLGVRVTLIARSQVMLRAQDHDVAETYTRLAGDTYDVKLGFAASKVVRNENGSVTITGTVDGVLSSVTADEILVATGRVSNADNLDVAAAGIGMRTDGRVAVDTYQRVLNPAGEVLDGIFALGDVSSQYQLKHVANKEAKTVRHNLLHPDSMIETDHRFVPSAVFGHPQIATVGLTENQAREAGYDIVVARQEYAGIAYGWAMEDTTGFTKIIAEKGTTKILGAHIIGPHAPTLIQILIQAMSTGQTAADIASTQYWIHPAMPELIENALLQITD</sequence>
<evidence type="ECO:0000256" key="7">
    <source>
        <dbReference type="ARBA" id="ARBA00023284"/>
    </source>
</evidence>
<keyword evidence="6" id="KW-1015">Disulfide bond</keyword>
<dbReference type="InterPro" id="IPR036188">
    <property type="entry name" value="FAD/NAD-bd_sf"/>
</dbReference>
<dbReference type="InterPro" id="IPR012999">
    <property type="entry name" value="Pyr_OxRdtase_I_AS"/>
</dbReference>
<keyword evidence="15" id="KW-1185">Reference proteome</keyword>
<evidence type="ECO:0000256" key="1">
    <source>
        <dbReference type="ARBA" id="ARBA00007532"/>
    </source>
</evidence>
<dbReference type="GO" id="GO:0004148">
    <property type="term" value="F:dihydrolipoyl dehydrogenase (NADH) activity"/>
    <property type="evidence" value="ECO:0007669"/>
    <property type="project" value="TreeGrafter"/>
</dbReference>
<dbReference type="PROSITE" id="PS00076">
    <property type="entry name" value="PYRIDINE_REDOX_1"/>
    <property type="match status" value="1"/>
</dbReference>
<evidence type="ECO:0000256" key="6">
    <source>
        <dbReference type="ARBA" id="ARBA00023157"/>
    </source>
</evidence>
<evidence type="ECO:0000313" key="14">
    <source>
        <dbReference type="EMBL" id="AZQ76566.1"/>
    </source>
</evidence>
<dbReference type="Proteomes" id="UP000280344">
    <property type="component" value="Chromosome"/>
</dbReference>
<evidence type="ECO:0000256" key="3">
    <source>
        <dbReference type="ARBA" id="ARBA00022827"/>
    </source>
</evidence>
<feature type="binding site" evidence="9">
    <location>
        <position position="48"/>
    </location>
    <ligand>
        <name>FAD</name>
        <dbReference type="ChEBI" id="CHEBI:57692"/>
    </ligand>
</feature>
<evidence type="ECO:0000313" key="15">
    <source>
        <dbReference type="Proteomes" id="UP000280344"/>
    </source>
</evidence>
<dbReference type="NCBIfam" id="NF005884">
    <property type="entry name" value="PRK07846.1"/>
    <property type="match status" value="1"/>
</dbReference>
<feature type="binding site" evidence="9">
    <location>
        <begin position="180"/>
        <end position="187"/>
    </location>
    <ligand>
        <name>NAD(+)</name>
        <dbReference type="ChEBI" id="CHEBI:57540"/>
    </ligand>
</feature>
<evidence type="ECO:0000256" key="5">
    <source>
        <dbReference type="ARBA" id="ARBA00023027"/>
    </source>
</evidence>
<evidence type="ECO:0000256" key="4">
    <source>
        <dbReference type="ARBA" id="ARBA00023002"/>
    </source>
</evidence>
<dbReference type="KEGG" id="flh:EJ997_03585"/>
<dbReference type="EMBL" id="CP034593">
    <property type="protein sequence ID" value="AZQ76566.1"/>
    <property type="molecule type" value="Genomic_DNA"/>
</dbReference>
<dbReference type="Pfam" id="PF02852">
    <property type="entry name" value="Pyr_redox_dim"/>
    <property type="match status" value="1"/>
</dbReference>
<feature type="active site" description="Proton acceptor" evidence="8">
    <location>
        <position position="452"/>
    </location>
</feature>
<dbReference type="GO" id="GO:0050660">
    <property type="term" value="F:flavin adenine dinucleotide binding"/>
    <property type="evidence" value="ECO:0007669"/>
    <property type="project" value="TreeGrafter"/>
</dbReference>
<gene>
    <name evidence="14" type="ORF">EJ997_03585</name>
</gene>
<dbReference type="GO" id="GO:0050627">
    <property type="term" value="F:mycothione reductase [NAD(P)H] activity"/>
    <property type="evidence" value="ECO:0007669"/>
    <property type="project" value="UniProtKB-EC"/>
</dbReference>
<dbReference type="Gene3D" id="3.30.390.30">
    <property type="match status" value="1"/>
</dbReference>
<accession>A0A3Q9G5X4</accession>
<proteinExistence type="inferred from homology"/>
<keyword evidence="2 11" id="KW-0285">Flavoprotein</keyword>
<dbReference type="FunFam" id="3.30.390.30:FF:000001">
    <property type="entry name" value="Dihydrolipoyl dehydrogenase"/>
    <property type="match status" value="1"/>
</dbReference>
<dbReference type="InterPro" id="IPR004099">
    <property type="entry name" value="Pyr_nucl-diS_OxRdtase_dimer"/>
</dbReference>
<dbReference type="GO" id="GO:0006103">
    <property type="term" value="P:2-oxoglutarate metabolic process"/>
    <property type="evidence" value="ECO:0007669"/>
    <property type="project" value="TreeGrafter"/>
</dbReference>